<dbReference type="InterPro" id="IPR003346">
    <property type="entry name" value="Transposase_20"/>
</dbReference>
<dbReference type="PANTHER" id="PTHR33055:SF13">
    <property type="entry name" value="TRANSPOSASE"/>
    <property type="match status" value="1"/>
</dbReference>
<feature type="domain" description="Transposase IS116/IS110/IS902 C-terminal" evidence="2">
    <location>
        <begin position="287"/>
        <end position="372"/>
    </location>
</feature>
<dbReference type="OrthoDB" id="9811278at2"/>
<protein>
    <submittedName>
        <fullName evidence="3">Transposase</fullName>
    </submittedName>
</protein>
<dbReference type="GO" id="GO:0006313">
    <property type="term" value="P:DNA transposition"/>
    <property type="evidence" value="ECO:0007669"/>
    <property type="project" value="InterPro"/>
</dbReference>
<evidence type="ECO:0000259" key="1">
    <source>
        <dbReference type="Pfam" id="PF01548"/>
    </source>
</evidence>
<evidence type="ECO:0000259" key="2">
    <source>
        <dbReference type="Pfam" id="PF02371"/>
    </source>
</evidence>
<dbReference type="STRING" id="1527.SAMN04489757_10340"/>
<evidence type="ECO:0000313" key="3">
    <source>
        <dbReference type="EMBL" id="SFN85884.1"/>
    </source>
</evidence>
<dbReference type="InterPro" id="IPR002525">
    <property type="entry name" value="Transp_IS110-like_N"/>
</dbReference>
<dbReference type="Pfam" id="PF01548">
    <property type="entry name" value="DEDD_Tnp_IS110"/>
    <property type="match status" value="1"/>
</dbReference>
<dbReference type="GO" id="GO:0004803">
    <property type="term" value="F:transposase activity"/>
    <property type="evidence" value="ECO:0007669"/>
    <property type="project" value="InterPro"/>
</dbReference>
<name>A0A1I5CG47_9FIRM</name>
<dbReference type="RefSeq" id="WP_091684168.1">
    <property type="nucleotide sequence ID" value="NZ_BAABFM010000006.1"/>
</dbReference>
<dbReference type="PANTHER" id="PTHR33055">
    <property type="entry name" value="TRANSPOSASE FOR INSERTION SEQUENCE ELEMENT IS1111A"/>
    <property type="match status" value="1"/>
</dbReference>
<dbReference type="Pfam" id="PF02371">
    <property type="entry name" value="Transposase_20"/>
    <property type="match status" value="1"/>
</dbReference>
<sequence length="428" mass="49600">MNYNQNKRLNQLDENILIIGVDVSKKFHVARAQDFRGVEFKKGIKFDNSRQGFAEFEEWKNSLQSENSKTKVIVGMEPTGPYWLPFARWLQTEGYWTVTVNPAHVKKCKELDDNNQAKTDYRDARVIAQLIKDARFSEPNLLAGVYEELRNAKNIRKVMVNDLKRIKNQMANWLDRYFPEYKRGYTNWEAESFLYVLEKYKLPSRIAELDAITVYSDVREKFPRGVGQKKIENLIRASKESIGITEGCRMAEKELDYLLKRYNELVSDIDDIESTIGSLCEELPEVQRITQIKGFGITTASGVVAELGNIKEYRTPKQMIKMAGLSLTENSSGQKKGKMSISKRGRKDLRKILYQAVVGMIRTNEAFHKLYQYYRYRAKNQLTGKQAIIVLVNKLLRIIHTIVVKDVDYDETKMLEAIKHPDEFSFAA</sequence>
<dbReference type="InterPro" id="IPR047650">
    <property type="entry name" value="Transpos_IS110"/>
</dbReference>
<gene>
    <name evidence="3" type="ORF">SAMN04489757_10340</name>
</gene>
<accession>A0A1I5CG47</accession>
<dbReference type="EMBL" id="FOWD01000003">
    <property type="protein sequence ID" value="SFN85884.1"/>
    <property type="molecule type" value="Genomic_DNA"/>
</dbReference>
<evidence type="ECO:0000313" key="4">
    <source>
        <dbReference type="Proteomes" id="UP000198806"/>
    </source>
</evidence>
<dbReference type="NCBIfam" id="NF033542">
    <property type="entry name" value="transpos_IS110"/>
    <property type="match status" value="1"/>
</dbReference>
<organism evidence="3 4">
    <name type="scientific">Anaerocolumna aminovalerica</name>
    <dbReference type="NCBI Taxonomy" id="1527"/>
    <lineage>
        <taxon>Bacteria</taxon>
        <taxon>Bacillati</taxon>
        <taxon>Bacillota</taxon>
        <taxon>Clostridia</taxon>
        <taxon>Lachnospirales</taxon>
        <taxon>Lachnospiraceae</taxon>
        <taxon>Anaerocolumna</taxon>
    </lineage>
</organism>
<dbReference type="GO" id="GO:0003677">
    <property type="term" value="F:DNA binding"/>
    <property type="evidence" value="ECO:0007669"/>
    <property type="project" value="InterPro"/>
</dbReference>
<dbReference type="Proteomes" id="UP000198806">
    <property type="component" value="Unassembled WGS sequence"/>
</dbReference>
<dbReference type="AlphaFoldDB" id="A0A1I5CG47"/>
<proteinExistence type="predicted"/>
<feature type="domain" description="Transposase IS110-like N-terminal" evidence="1">
    <location>
        <begin position="19"/>
        <end position="179"/>
    </location>
</feature>
<keyword evidence="4" id="KW-1185">Reference proteome</keyword>
<reference evidence="3 4" key="1">
    <citation type="submission" date="2016-10" db="EMBL/GenBank/DDBJ databases">
        <authorList>
            <person name="de Groot N.N."/>
        </authorList>
    </citation>
    <scope>NUCLEOTIDE SEQUENCE [LARGE SCALE GENOMIC DNA]</scope>
    <source>
        <strain evidence="3 4">DSM 1283</strain>
    </source>
</reference>